<sequence length="425" mass="45108">MSTSDHSSDPGERLIPRSDPPRSDAVRESSGYGRPVENPFGRRFGDAHLYAIDAMVAVVMALAVVVAASETPRPTGLHEPLWLSWFVGLAVGLPIAVRRKWPMPAFTIVFGIAAVATTTGIVPIYAAIPVYLAVALMLYTVTVVNARATTALAGCLIAVGLVVIAGETVAPQPWDETLPWFLVTCATFGATWAFGVGARQRRAYAARATERAVAEERLRIARELHDVVAHGMSMIAVKAGIANHVAEDRPEEAREALRVIERTSRDALTEMRRLLGVLRAESDSAAGDAELAPAPGVADLPELADRARMAGVPLALDVRVDEELPEAAGLTVYRIVQEALTNVVKHAAPARCAVSVVADGGQVRIEVTDDGPGTRMLPGTGGGHGLIGMRERVMMYDGTFTAGPRPKGGFAVTARIPYQSTVDAS</sequence>
<evidence type="ECO:0000256" key="9">
    <source>
        <dbReference type="SAM" id="MobiDB-lite"/>
    </source>
</evidence>
<evidence type="ECO:0000256" key="7">
    <source>
        <dbReference type="ARBA" id="ARBA00022840"/>
    </source>
</evidence>
<feature type="transmembrane region" description="Helical" evidence="10">
    <location>
        <begin position="148"/>
        <end position="166"/>
    </location>
</feature>
<accession>A0A4V2ES73</accession>
<keyword evidence="5" id="KW-0547">Nucleotide-binding</keyword>
<comment type="caution">
    <text evidence="14">The sequence shown here is derived from an EMBL/GenBank/DDBJ whole genome shotgun (WGS) entry which is preliminary data.</text>
</comment>
<comment type="catalytic activity">
    <reaction evidence="1">
        <text>ATP + protein L-histidine = ADP + protein N-phospho-L-histidine.</text>
        <dbReference type="EC" id="2.7.13.3"/>
    </reaction>
</comment>
<feature type="transmembrane region" description="Helical" evidence="10">
    <location>
        <begin position="47"/>
        <end position="68"/>
    </location>
</feature>
<keyword evidence="15" id="KW-1185">Reference proteome</keyword>
<dbReference type="AlphaFoldDB" id="A0A4V2ES73"/>
<evidence type="ECO:0000256" key="5">
    <source>
        <dbReference type="ARBA" id="ARBA00022741"/>
    </source>
</evidence>
<feature type="domain" description="Histidine kinase/HSP90-like ATPase" evidence="11">
    <location>
        <begin position="331"/>
        <end position="419"/>
    </location>
</feature>
<keyword evidence="3" id="KW-0597">Phosphoprotein</keyword>
<feature type="transmembrane region" description="Helical" evidence="10">
    <location>
        <begin position="178"/>
        <end position="198"/>
    </location>
</feature>
<feature type="transmembrane region" description="Helical" evidence="10">
    <location>
        <begin position="80"/>
        <end position="97"/>
    </location>
</feature>
<dbReference type="InterPro" id="IPR055558">
    <property type="entry name" value="DUF7134"/>
</dbReference>
<feature type="transmembrane region" description="Helical" evidence="10">
    <location>
        <begin position="103"/>
        <end position="136"/>
    </location>
</feature>
<dbReference type="SUPFAM" id="SSF55874">
    <property type="entry name" value="ATPase domain of HSP90 chaperone/DNA topoisomerase II/histidine kinase"/>
    <property type="match status" value="1"/>
</dbReference>
<evidence type="ECO:0000313" key="14">
    <source>
        <dbReference type="EMBL" id="RZS36573.1"/>
    </source>
</evidence>
<keyword evidence="4" id="KW-0808">Transferase</keyword>
<dbReference type="GO" id="GO:0046983">
    <property type="term" value="F:protein dimerization activity"/>
    <property type="evidence" value="ECO:0007669"/>
    <property type="project" value="InterPro"/>
</dbReference>
<dbReference type="EC" id="2.7.13.3" evidence="2"/>
<keyword evidence="10" id="KW-0812">Transmembrane</keyword>
<organism evidence="14 15">
    <name type="scientific">Herbihabitans rhizosphaerae</name>
    <dbReference type="NCBI Taxonomy" id="1872711"/>
    <lineage>
        <taxon>Bacteria</taxon>
        <taxon>Bacillati</taxon>
        <taxon>Actinomycetota</taxon>
        <taxon>Actinomycetes</taxon>
        <taxon>Pseudonocardiales</taxon>
        <taxon>Pseudonocardiaceae</taxon>
        <taxon>Herbihabitans</taxon>
    </lineage>
</organism>
<evidence type="ECO:0000256" key="10">
    <source>
        <dbReference type="SAM" id="Phobius"/>
    </source>
</evidence>
<dbReference type="EMBL" id="SGWQ01000007">
    <property type="protein sequence ID" value="RZS36573.1"/>
    <property type="molecule type" value="Genomic_DNA"/>
</dbReference>
<evidence type="ECO:0000256" key="3">
    <source>
        <dbReference type="ARBA" id="ARBA00022553"/>
    </source>
</evidence>
<evidence type="ECO:0000259" key="13">
    <source>
        <dbReference type="Pfam" id="PF23539"/>
    </source>
</evidence>
<dbReference type="GO" id="GO:0000155">
    <property type="term" value="F:phosphorelay sensor kinase activity"/>
    <property type="evidence" value="ECO:0007669"/>
    <property type="project" value="InterPro"/>
</dbReference>
<protein>
    <recommendedName>
        <fullName evidence="2">histidine kinase</fullName>
        <ecNumber evidence="2">2.7.13.3</ecNumber>
    </recommendedName>
</protein>
<dbReference type="InterPro" id="IPR011712">
    <property type="entry name" value="Sig_transdc_His_kin_sub3_dim/P"/>
</dbReference>
<dbReference type="InterPro" id="IPR036890">
    <property type="entry name" value="HATPase_C_sf"/>
</dbReference>
<dbReference type="Pfam" id="PF02518">
    <property type="entry name" value="HATPase_c"/>
    <property type="match status" value="1"/>
</dbReference>
<dbReference type="PANTHER" id="PTHR24421:SF10">
    <property type="entry name" value="NITRATE_NITRITE SENSOR PROTEIN NARQ"/>
    <property type="match status" value="1"/>
</dbReference>
<proteinExistence type="predicted"/>
<name>A0A4V2ES73_9PSEU</name>
<keyword evidence="7" id="KW-0067">ATP-binding</keyword>
<evidence type="ECO:0000259" key="11">
    <source>
        <dbReference type="Pfam" id="PF02518"/>
    </source>
</evidence>
<evidence type="ECO:0000256" key="1">
    <source>
        <dbReference type="ARBA" id="ARBA00000085"/>
    </source>
</evidence>
<dbReference type="Gene3D" id="1.20.5.1930">
    <property type="match status" value="1"/>
</dbReference>
<keyword evidence="6 14" id="KW-0418">Kinase</keyword>
<feature type="compositionally biased region" description="Basic and acidic residues" evidence="9">
    <location>
        <begin position="1"/>
        <end position="27"/>
    </location>
</feature>
<dbReference type="InterPro" id="IPR003594">
    <property type="entry name" value="HATPase_dom"/>
</dbReference>
<dbReference type="Pfam" id="PF23539">
    <property type="entry name" value="DUF7134"/>
    <property type="match status" value="1"/>
</dbReference>
<evidence type="ECO:0000259" key="12">
    <source>
        <dbReference type="Pfam" id="PF07730"/>
    </source>
</evidence>
<keyword evidence="8" id="KW-0902">Two-component regulatory system</keyword>
<evidence type="ECO:0000256" key="8">
    <source>
        <dbReference type="ARBA" id="ARBA00023012"/>
    </source>
</evidence>
<evidence type="ECO:0000256" key="4">
    <source>
        <dbReference type="ARBA" id="ARBA00022679"/>
    </source>
</evidence>
<reference evidence="14 15" key="1">
    <citation type="submission" date="2019-02" db="EMBL/GenBank/DDBJ databases">
        <title>Genomic Encyclopedia of Type Strains, Phase IV (KMG-IV): sequencing the most valuable type-strain genomes for metagenomic binning, comparative biology and taxonomic classification.</title>
        <authorList>
            <person name="Goeker M."/>
        </authorList>
    </citation>
    <scope>NUCLEOTIDE SEQUENCE [LARGE SCALE GENOMIC DNA]</scope>
    <source>
        <strain evidence="14 15">DSM 101727</strain>
    </source>
</reference>
<dbReference type="CDD" id="cd16917">
    <property type="entry name" value="HATPase_UhpB-NarQ-NarX-like"/>
    <property type="match status" value="1"/>
</dbReference>
<feature type="domain" description="Signal transduction histidine kinase subgroup 3 dimerisation and phosphoacceptor" evidence="12">
    <location>
        <begin position="216"/>
        <end position="281"/>
    </location>
</feature>
<dbReference type="InterPro" id="IPR050482">
    <property type="entry name" value="Sensor_HK_TwoCompSys"/>
</dbReference>
<dbReference type="Gene3D" id="3.30.565.10">
    <property type="entry name" value="Histidine kinase-like ATPase, C-terminal domain"/>
    <property type="match status" value="1"/>
</dbReference>
<dbReference type="PANTHER" id="PTHR24421">
    <property type="entry name" value="NITRATE/NITRITE SENSOR PROTEIN NARX-RELATED"/>
    <property type="match status" value="1"/>
</dbReference>
<gene>
    <name evidence="14" type="ORF">EV193_107254</name>
</gene>
<evidence type="ECO:0000256" key="2">
    <source>
        <dbReference type="ARBA" id="ARBA00012438"/>
    </source>
</evidence>
<dbReference type="Pfam" id="PF07730">
    <property type="entry name" value="HisKA_3"/>
    <property type="match status" value="1"/>
</dbReference>
<keyword evidence="10" id="KW-1133">Transmembrane helix</keyword>
<feature type="region of interest" description="Disordered" evidence="9">
    <location>
        <begin position="1"/>
        <end position="34"/>
    </location>
</feature>
<evidence type="ECO:0000313" key="15">
    <source>
        <dbReference type="Proteomes" id="UP000294257"/>
    </source>
</evidence>
<dbReference type="GO" id="GO:0016020">
    <property type="term" value="C:membrane"/>
    <property type="evidence" value="ECO:0007669"/>
    <property type="project" value="InterPro"/>
</dbReference>
<keyword evidence="10" id="KW-0472">Membrane</keyword>
<dbReference type="GO" id="GO:0005524">
    <property type="term" value="F:ATP binding"/>
    <property type="evidence" value="ECO:0007669"/>
    <property type="project" value="UniProtKB-KW"/>
</dbReference>
<dbReference type="Proteomes" id="UP000294257">
    <property type="component" value="Unassembled WGS sequence"/>
</dbReference>
<evidence type="ECO:0000256" key="6">
    <source>
        <dbReference type="ARBA" id="ARBA00022777"/>
    </source>
</evidence>
<feature type="domain" description="DUF7134" evidence="13">
    <location>
        <begin position="44"/>
        <end position="202"/>
    </location>
</feature>